<dbReference type="InterPro" id="IPR019757">
    <property type="entry name" value="Pept_S26A_signal_pept_1_Lys-AS"/>
</dbReference>
<dbReference type="RefSeq" id="WP_111516254.1">
    <property type="nucleotide sequence ID" value="NZ_QFYR01000005.1"/>
</dbReference>
<dbReference type="InterPro" id="IPR019756">
    <property type="entry name" value="Pept_S26A_signal_pept_1_Ser-AS"/>
</dbReference>
<dbReference type="NCBIfam" id="TIGR02227">
    <property type="entry name" value="sigpep_I_bact"/>
    <property type="match status" value="1"/>
</dbReference>
<dbReference type="Proteomes" id="UP000249725">
    <property type="component" value="Unassembled WGS sequence"/>
</dbReference>
<dbReference type="PROSITE" id="PS00761">
    <property type="entry name" value="SPASE_I_3"/>
    <property type="match status" value="1"/>
</dbReference>
<gene>
    <name evidence="11" type="primary">lepB</name>
    <name evidence="11" type="ORF">DJ018_17425</name>
</gene>
<evidence type="ECO:0000313" key="12">
    <source>
        <dbReference type="Proteomes" id="UP000249725"/>
    </source>
</evidence>
<keyword evidence="8" id="KW-1133">Transmembrane helix</keyword>
<evidence type="ECO:0000256" key="1">
    <source>
        <dbReference type="ARBA" id="ARBA00000677"/>
    </source>
</evidence>
<keyword evidence="12" id="KW-1185">Reference proteome</keyword>
<dbReference type="PANTHER" id="PTHR43390:SF1">
    <property type="entry name" value="CHLOROPLAST PROCESSING PEPTIDASE"/>
    <property type="match status" value="1"/>
</dbReference>
<feature type="domain" description="Peptidase S26" evidence="10">
    <location>
        <begin position="16"/>
        <end position="222"/>
    </location>
</feature>
<reference evidence="12" key="1">
    <citation type="submission" date="2018-05" db="EMBL/GenBank/DDBJ databases">
        <authorList>
            <person name="Li X."/>
        </authorList>
    </citation>
    <scope>NUCLEOTIDE SEQUENCE [LARGE SCALE GENOMIC DNA]</scope>
    <source>
        <strain evidence="12">YIM 73061</strain>
    </source>
</reference>
<dbReference type="PANTHER" id="PTHR43390">
    <property type="entry name" value="SIGNAL PEPTIDASE I"/>
    <property type="match status" value="1"/>
</dbReference>
<evidence type="ECO:0000259" key="10">
    <source>
        <dbReference type="Pfam" id="PF10502"/>
    </source>
</evidence>
<feature type="active site" evidence="7">
    <location>
        <position position="107"/>
    </location>
</feature>
<dbReference type="GO" id="GO:0006465">
    <property type="term" value="P:signal peptide processing"/>
    <property type="evidence" value="ECO:0007669"/>
    <property type="project" value="InterPro"/>
</dbReference>
<dbReference type="EMBL" id="QFYR01000005">
    <property type="protein sequence ID" value="RAK50944.1"/>
    <property type="molecule type" value="Genomic_DNA"/>
</dbReference>
<dbReference type="EC" id="3.4.21.89" evidence="3 8"/>
<evidence type="ECO:0000256" key="8">
    <source>
        <dbReference type="RuleBase" id="RU003993"/>
    </source>
</evidence>
<name>A0A328AC58_9CAUL</name>
<feature type="active site" evidence="7">
    <location>
        <position position="46"/>
    </location>
</feature>
<sequence>MAKTAKQASGPANEAWETIKSVGSVLLIVLVLRVFLFQPFTIPSASMEPALYEGDYIYVSKYTYGWSRHSIPFSPPLFDGRIMGKAPQRGDVVVFKTPRDNRTDLIKRVIGMPGDRLQMRDGLLYINGVALPRQAVPPAGRIGYGNDLRFTETLPNGKQVQTQDFGPDGPLDDTDTFVVPEGHYFMMGDNRDNSVDSRVPPEAGGAGFVPAENLEGKAEFVLLSWKPGSSLFKPWTWLNLRGDRFFHRLD</sequence>
<evidence type="ECO:0000256" key="4">
    <source>
        <dbReference type="ARBA" id="ARBA00019232"/>
    </source>
</evidence>
<dbReference type="GO" id="GO:0016020">
    <property type="term" value="C:membrane"/>
    <property type="evidence" value="ECO:0007669"/>
    <property type="project" value="UniProtKB-SubCell"/>
</dbReference>
<dbReference type="GO" id="GO:0009003">
    <property type="term" value="F:signal peptidase activity"/>
    <property type="evidence" value="ECO:0007669"/>
    <property type="project" value="UniProtKB-EC"/>
</dbReference>
<evidence type="ECO:0000256" key="7">
    <source>
        <dbReference type="PIRSR" id="PIRSR600223-1"/>
    </source>
</evidence>
<comment type="subcellular location">
    <subcellularLocation>
        <location evidence="9">Membrane</location>
        <topology evidence="9">Single-pass type II membrane protein</topology>
    </subcellularLocation>
</comment>
<dbReference type="InterPro" id="IPR019758">
    <property type="entry name" value="Pept_S26A_signal_pept_1_CS"/>
</dbReference>
<dbReference type="SUPFAM" id="SSF51306">
    <property type="entry name" value="LexA/Signal peptidase"/>
    <property type="match status" value="1"/>
</dbReference>
<dbReference type="OrthoDB" id="9815782at2"/>
<feature type="transmembrane region" description="Helical" evidence="8">
    <location>
        <begin position="21"/>
        <end position="40"/>
    </location>
</feature>
<dbReference type="Pfam" id="PF10502">
    <property type="entry name" value="Peptidase_S26"/>
    <property type="match status" value="1"/>
</dbReference>
<comment type="catalytic activity">
    <reaction evidence="1 8">
        <text>Cleavage of hydrophobic, N-terminal signal or leader sequences from secreted and periplasmic proteins.</text>
        <dbReference type="EC" id="3.4.21.89"/>
    </reaction>
</comment>
<evidence type="ECO:0000256" key="2">
    <source>
        <dbReference type="ARBA" id="ARBA00009370"/>
    </source>
</evidence>
<protein>
    <recommendedName>
        <fullName evidence="4 8">Signal peptidase I</fullName>
        <ecNumber evidence="3 8">3.4.21.89</ecNumber>
    </recommendedName>
</protein>
<dbReference type="AlphaFoldDB" id="A0A328AC58"/>
<keyword evidence="8" id="KW-0812">Transmembrane</keyword>
<evidence type="ECO:0000256" key="9">
    <source>
        <dbReference type="RuleBase" id="RU362042"/>
    </source>
</evidence>
<keyword evidence="5 8" id="KW-0645">Protease</keyword>
<dbReference type="PROSITE" id="PS00501">
    <property type="entry name" value="SPASE_I_1"/>
    <property type="match status" value="1"/>
</dbReference>
<keyword evidence="6 8" id="KW-0378">Hydrolase</keyword>
<dbReference type="PRINTS" id="PR00727">
    <property type="entry name" value="LEADERPTASE"/>
</dbReference>
<accession>A0A328AC58</accession>
<evidence type="ECO:0000256" key="6">
    <source>
        <dbReference type="ARBA" id="ARBA00022801"/>
    </source>
</evidence>
<organism evidence="11 12">
    <name type="scientific">Phenylobacterium deserti</name>
    <dbReference type="NCBI Taxonomy" id="1914756"/>
    <lineage>
        <taxon>Bacteria</taxon>
        <taxon>Pseudomonadati</taxon>
        <taxon>Pseudomonadota</taxon>
        <taxon>Alphaproteobacteria</taxon>
        <taxon>Caulobacterales</taxon>
        <taxon>Caulobacteraceae</taxon>
        <taxon>Phenylobacterium</taxon>
    </lineage>
</organism>
<dbReference type="InterPro" id="IPR019533">
    <property type="entry name" value="Peptidase_S26"/>
</dbReference>
<dbReference type="GO" id="GO:0004252">
    <property type="term" value="F:serine-type endopeptidase activity"/>
    <property type="evidence" value="ECO:0007669"/>
    <property type="project" value="InterPro"/>
</dbReference>
<dbReference type="CDD" id="cd06530">
    <property type="entry name" value="S26_SPase_I"/>
    <property type="match status" value="1"/>
</dbReference>
<comment type="caution">
    <text evidence="11">The sequence shown here is derived from an EMBL/GenBank/DDBJ whole genome shotgun (WGS) entry which is preliminary data.</text>
</comment>
<evidence type="ECO:0000256" key="5">
    <source>
        <dbReference type="ARBA" id="ARBA00022670"/>
    </source>
</evidence>
<comment type="similarity">
    <text evidence="2 9">Belongs to the peptidase S26 family.</text>
</comment>
<dbReference type="InterPro" id="IPR000223">
    <property type="entry name" value="Pept_S26A_signal_pept_1"/>
</dbReference>
<keyword evidence="8" id="KW-0472">Membrane</keyword>
<dbReference type="InterPro" id="IPR036286">
    <property type="entry name" value="LexA/Signal_pep-like_sf"/>
</dbReference>
<proteinExistence type="inferred from homology"/>
<dbReference type="Gene3D" id="2.10.109.10">
    <property type="entry name" value="Umud Fragment, subunit A"/>
    <property type="match status" value="1"/>
</dbReference>
<dbReference type="PROSITE" id="PS00760">
    <property type="entry name" value="SPASE_I_2"/>
    <property type="match status" value="1"/>
</dbReference>
<evidence type="ECO:0000256" key="3">
    <source>
        <dbReference type="ARBA" id="ARBA00013208"/>
    </source>
</evidence>
<evidence type="ECO:0000313" key="11">
    <source>
        <dbReference type="EMBL" id="RAK50944.1"/>
    </source>
</evidence>